<accession>A0A939MMM6</accession>
<comment type="similarity">
    <text evidence="1">Belongs to the AHA1 family.</text>
</comment>
<dbReference type="InterPro" id="IPR013538">
    <property type="entry name" value="ASHA1/2-like_C"/>
</dbReference>
<feature type="domain" description="Activator of Hsp90 ATPase homologue 1/2-like C-terminal" evidence="2">
    <location>
        <begin position="37"/>
        <end position="134"/>
    </location>
</feature>
<name>A0A939MMM6_9MICO</name>
<dbReference type="AlphaFoldDB" id="A0A939MMM6"/>
<dbReference type="Gene3D" id="3.30.530.20">
    <property type="match status" value="1"/>
</dbReference>
<dbReference type="InterPro" id="IPR023393">
    <property type="entry name" value="START-like_dom_sf"/>
</dbReference>
<gene>
    <name evidence="3" type="ORF">J4H92_05505</name>
</gene>
<evidence type="ECO:0000313" key="3">
    <source>
        <dbReference type="EMBL" id="MBO1901402.1"/>
    </source>
</evidence>
<sequence>MVDVPKQIDGVVRELRTEQMDGEPSRIQTLTQEYPAGIEDVWDAATSAERIARWFLPVSGDLSLGGRYQFEGNAGGEILACAPPSDGTAEYRVTWEFGGGVTWLTVRLTEQGPDRTRFELEHIARVADVPAEMWDTFGPGATGVGWDGGLLGLALHLGASEGAISPAEAAAWALTDEGRSFYRSAADRWGEAHAAAGADPGTAARGADATYGFYTGQTPPG</sequence>
<organism evidence="3 4">
    <name type="scientific">Leucobacter weissii</name>
    <dbReference type="NCBI Taxonomy" id="1983706"/>
    <lineage>
        <taxon>Bacteria</taxon>
        <taxon>Bacillati</taxon>
        <taxon>Actinomycetota</taxon>
        <taxon>Actinomycetes</taxon>
        <taxon>Micrococcales</taxon>
        <taxon>Microbacteriaceae</taxon>
        <taxon>Leucobacter</taxon>
    </lineage>
</organism>
<keyword evidence="4" id="KW-1185">Reference proteome</keyword>
<evidence type="ECO:0000259" key="2">
    <source>
        <dbReference type="Pfam" id="PF08327"/>
    </source>
</evidence>
<dbReference type="Pfam" id="PF08327">
    <property type="entry name" value="AHSA1"/>
    <property type="match status" value="1"/>
</dbReference>
<evidence type="ECO:0000256" key="1">
    <source>
        <dbReference type="ARBA" id="ARBA00006817"/>
    </source>
</evidence>
<protein>
    <submittedName>
        <fullName evidence="3">SRPBCC domain-containing protein</fullName>
    </submittedName>
</protein>
<dbReference type="SUPFAM" id="SSF55961">
    <property type="entry name" value="Bet v1-like"/>
    <property type="match status" value="1"/>
</dbReference>
<proteinExistence type="inferred from homology"/>
<dbReference type="EMBL" id="JAGDYM010000005">
    <property type="protein sequence ID" value="MBO1901402.1"/>
    <property type="molecule type" value="Genomic_DNA"/>
</dbReference>
<comment type="caution">
    <text evidence="3">The sequence shown here is derived from an EMBL/GenBank/DDBJ whole genome shotgun (WGS) entry which is preliminary data.</text>
</comment>
<dbReference type="RefSeq" id="WP_208096950.1">
    <property type="nucleotide sequence ID" value="NZ_JAGDYM010000005.1"/>
</dbReference>
<evidence type="ECO:0000313" key="4">
    <source>
        <dbReference type="Proteomes" id="UP000664382"/>
    </source>
</evidence>
<reference evidence="3" key="1">
    <citation type="submission" date="2021-03" db="EMBL/GenBank/DDBJ databases">
        <title>Leucobacter chromiisoli sp. nov., isolated from chromium-containing soil of chemical plant.</title>
        <authorList>
            <person name="Xu Z."/>
        </authorList>
    </citation>
    <scope>NUCLEOTIDE SEQUENCE</scope>
    <source>
        <strain evidence="3">S27</strain>
    </source>
</reference>
<dbReference type="Proteomes" id="UP000664382">
    <property type="component" value="Unassembled WGS sequence"/>
</dbReference>